<sequence length="376" mass="42346">METDDQIASPNRAAIEAARNVYHTVQRTFPEAVADFESKWAAFQVVCRSLPTSASPGDSMRTDEFETLKKQGPKILAFLVFKLTTDIELNSYGVFLCKSPTLILVNDPEYCGIPDNDLISKEVLQRYANQIVELSFQRNKVYQELVKAWKEHCAEFKFLLSRGVCCAGDEYWDLLEVGPAFIPHLMVEYSHDRGGYWYELIHEIIHGRTTEAYAIFMRDKWFDVWREFLNGSEYEQAPKYIPNEWDLYFTGAGKKPGPQSSGSGLVEMIGLEAVVPKRRDDLLGRPYPLLDRAAKLADFWSLRTTRLQPLGAGSVTPLIGIGTPISINTIVTPLIGIGTPISIRTIKIQGVRTFPKSAAEGGLGQEMLQLRGRCQR</sequence>
<dbReference type="InParanoid" id="G3J3A9"/>
<proteinExistence type="predicted"/>
<reference evidence="1 2" key="1">
    <citation type="journal article" date="2011" name="Genome Biol.">
        <title>Genome sequence of the insect pathogenic fungus Cordyceps militaris, a valued traditional Chinese medicine.</title>
        <authorList>
            <person name="Zheng P."/>
            <person name="Xia Y."/>
            <person name="Xiao G."/>
            <person name="Xiong C."/>
            <person name="Hu X."/>
            <person name="Zhang S."/>
            <person name="Zheng H."/>
            <person name="Huang Y."/>
            <person name="Zhou Y."/>
            <person name="Wang S."/>
            <person name="Zhao G.P."/>
            <person name="Liu X."/>
            <person name="St Leger R.J."/>
            <person name="Wang C."/>
        </authorList>
    </citation>
    <scope>NUCLEOTIDE SEQUENCE [LARGE SCALE GENOMIC DNA]</scope>
    <source>
        <strain evidence="1 2">CM01</strain>
    </source>
</reference>
<evidence type="ECO:0000313" key="2">
    <source>
        <dbReference type="Proteomes" id="UP000001610"/>
    </source>
</evidence>
<keyword evidence="2" id="KW-1185">Reference proteome</keyword>
<accession>G3J3A9</accession>
<dbReference type="GeneID" id="18162328"/>
<dbReference type="KEGG" id="cmt:CCM_00293"/>
<dbReference type="RefSeq" id="XP_006665516.1">
    <property type="nucleotide sequence ID" value="XM_006665453.1"/>
</dbReference>
<name>G3J3A9_CORMM</name>
<dbReference type="OrthoDB" id="4757738at2759"/>
<dbReference type="Proteomes" id="UP000001610">
    <property type="component" value="Unassembled WGS sequence"/>
</dbReference>
<dbReference type="eggNOG" id="ENOG502T6G3">
    <property type="taxonomic scope" value="Eukaryota"/>
</dbReference>
<dbReference type="VEuPathDB" id="FungiDB:CCM_00293"/>
<evidence type="ECO:0000313" key="1">
    <source>
        <dbReference type="EMBL" id="EGX95639.1"/>
    </source>
</evidence>
<dbReference type="HOGENOM" id="CLU_735684_0_0_1"/>
<protein>
    <submittedName>
        <fullName evidence="1">Uncharacterized protein</fullName>
    </submittedName>
</protein>
<dbReference type="EMBL" id="JH126399">
    <property type="protein sequence ID" value="EGX95639.1"/>
    <property type="molecule type" value="Genomic_DNA"/>
</dbReference>
<gene>
    <name evidence="1" type="ORF">CCM_00293</name>
</gene>
<dbReference type="OMA" id="CAGDEYW"/>
<organism evidence="1 2">
    <name type="scientific">Cordyceps militaris (strain CM01)</name>
    <name type="common">Caterpillar fungus</name>
    <dbReference type="NCBI Taxonomy" id="983644"/>
    <lineage>
        <taxon>Eukaryota</taxon>
        <taxon>Fungi</taxon>
        <taxon>Dikarya</taxon>
        <taxon>Ascomycota</taxon>
        <taxon>Pezizomycotina</taxon>
        <taxon>Sordariomycetes</taxon>
        <taxon>Hypocreomycetidae</taxon>
        <taxon>Hypocreales</taxon>
        <taxon>Cordycipitaceae</taxon>
        <taxon>Cordyceps</taxon>
    </lineage>
</organism>
<dbReference type="STRING" id="983644.G3J3A9"/>
<dbReference type="AlphaFoldDB" id="G3J3A9"/>